<feature type="region of interest" description="Disordered" evidence="1">
    <location>
        <begin position="73"/>
        <end position="118"/>
    </location>
</feature>
<name>A0A9N9AJR1_9GLOM</name>
<keyword evidence="3" id="KW-1185">Reference proteome</keyword>
<feature type="compositionally biased region" description="Polar residues" evidence="1">
    <location>
        <begin position="91"/>
        <end position="100"/>
    </location>
</feature>
<dbReference type="AlphaFoldDB" id="A0A9N9AJR1"/>
<gene>
    <name evidence="2" type="ORF">AMORRO_LOCUS4765</name>
</gene>
<accession>A0A9N9AJR1</accession>
<comment type="caution">
    <text evidence="2">The sequence shown here is derived from an EMBL/GenBank/DDBJ whole genome shotgun (WGS) entry which is preliminary data.</text>
</comment>
<dbReference type="Proteomes" id="UP000789342">
    <property type="component" value="Unassembled WGS sequence"/>
</dbReference>
<evidence type="ECO:0000256" key="1">
    <source>
        <dbReference type="SAM" id="MobiDB-lite"/>
    </source>
</evidence>
<dbReference type="EMBL" id="CAJVPV010002687">
    <property type="protein sequence ID" value="CAG8533043.1"/>
    <property type="molecule type" value="Genomic_DNA"/>
</dbReference>
<evidence type="ECO:0000313" key="3">
    <source>
        <dbReference type="Proteomes" id="UP000789342"/>
    </source>
</evidence>
<feature type="compositionally biased region" description="Low complexity" evidence="1">
    <location>
        <begin position="78"/>
        <end position="90"/>
    </location>
</feature>
<sequence>MTEGGVGNAPLETTVGKLLQIIQELVAKFATLESAPRKRNGTEARNPQIHRDEQPATQTEACFGELISNEEEEEAFIRGGNRNNRCNTNGQRSATSNGWETKQHTAKSSTQKERTIKD</sequence>
<protein>
    <submittedName>
        <fullName evidence="2">7523_t:CDS:1</fullName>
    </submittedName>
</protein>
<feature type="region of interest" description="Disordered" evidence="1">
    <location>
        <begin position="33"/>
        <end position="59"/>
    </location>
</feature>
<proteinExistence type="predicted"/>
<reference evidence="2" key="1">
    <citation type="submission" date="2021-06" db="EMBL/GenBank/DDBJ databases">
        <authorList>
            <person name="Kallberg Y."/>
            <person name="Tangrot J."/>
            <person name="Rosling A."/>
        </authorList>
    </citation>
    <scope>NUCLEOTIDE SEQUENCE</scope>
    <source>
        <strain evidence="2">CL551</strain>
    </source>
</reference>
<organism evidence="2 3">
    <name type="scientific">Acaulospora morrowiae</name>
    <dbReference type="NCBI Taxonomy" id="94023"/>
    <lineage>
        <taxon>Eukaryota</taxon>
        <taxon>Fungi</taxon>
        <taxon>Fungi incertae sedis</taxon>
        <taxon>Mucoromycota</taxon>
        <taxon>Glomeromycotina</taxon>
        <taxon>Glomeromycetes</taxon>
        <taxon>Diversisporales</taxon>
        <taxon>Acaulosporaceae</taxon>
        <taxon>Acaulospora</taxon>
    </lineage>
</organism>
<evidence type="ECO:0000313" key="2">
    <source>
        <dbReference type="EMBL" id="CAG8533043.1"/>
    </source>
</evidence>